<evidence type="ECO:0000313" key="1">
    <source>
        <dbReference type="EMBL" id="GAA2783015.1"/>
    </source>
</evidence>
<proteinExistence type="predicted"/>
<accession>A0ABN3V8H1</accession>
<comment type="caution">
    <text evidence="1">The sequence shown here is derived from an EMBL/GenBank/DDBJ whole genome shotgun (WGS) entry which is preliminary data.</text>
</comment>
<keyword evidence="2" id="KW-1185">Reference proteome</keyword>
<dbReference type="EMBL" id="BAAAUX010000009">
    <property type="protein sequence ID" value="GAA2783015.1"/>
    <property type="molecule type" value="Genomic_DNA"/>
</dbReference>
<name>A0ABN3V8H1_9PSEU</name>
<reference evidence="1 2" key="1">
    <citation type="journal article" date="2019" name="Int. J. Syst. Evol. Microbiol.">
        <title>The Global Catalogue of Microorganisms (GCM) 10K type strain sequencing project: providing services to taxonomists for standard genome sequencing and annotation.</title>
        <authorList>
            <consortium name="The Broad Institute Genomics Platform"/>
            <consortium name="The Broad Institute Genome Sequencing Center for Infectious Disease"/>
            <person name="Wu L."/>
            <person name="Ma J."/>
        </authorList>
    </citation>
    <scope>NUCLEOTIDE SEQUENCE [LARGE SCALE GENOMIC DNA]</scope>
    <source>
        <strain evidence="1 2">JCM 9383</strain>
    </source>
</reference>
<dbReference type="Proteomes" id="UP001500979">
    <property type="component" value="Unassembled WGS sequence"/>
</dbReference>
<protein>
    <recommendedName>
        <fullName evidence="3">Phosphoadenosine phosphosulfate reductase</fullName>
    </recommendedName>
</protein>
<evidence type="ECO:0008006" key="3">
    <source>
        <dbReference type="Google" id="ProtNLM"/>
    </source>
</evidence>
<organism evidence="1 2">
    <name type="scientific">Saccharopolyspora taberi</name>
    <dbReference type="NCBI Taxonomy" id="60895"/>
    <lineage>
        <taxon>Bacteria</taxon>
        <taxon>Bacillati</taxon>
        <taxon>Actinomycetota</taxon>
        <taxon>Actinomycetes</taxon>
        <taxon>Pseudonocardiales</taxon>
        <taxon>Pseudonocardiaceae</taxon>
        <taxon>Saccharopolyspora</taxon>
    </lineage>
</organism>
<dbReference type="RefSeq" id="WP_344678853.1">
    <property type="nucleotide sequence ID" value="NZ_BAAAUX010000009.1"/>
</dbReference>
<evidence type="ECO:0000313" key="2">
    <source>
        <dbReference type="Proteomes" id="UP001500979"/>
    </source>
</evidence>
<sequence>MTALHDPLGDRVAERVATQAVRQAQAALGLLRPSSPSTSRPLISVRGEPPPRVVLGFGLGCDSSAVLARWLTDPSSRDFELHELAVITGMTGQEWPATRRLVEKHLLPLMAATEVRYLQVARRGPRQADGVDILSDTRSPDRLHLVGAWTLAHEMFDGGTVPQTTGDRLCSQHFKAWPLDTVIAELTQGQPYRHVMGYERGESRRAERDAQYNTTLRTGEYPLRAWGWDRAAAQAFLRETFGVDEWVKSACTYCPFALANKAGRVETVARFVDEPGAGVLALVMELAATALNPTQGLIKGQRLLSLLRVSPGTTAVIAAFEQRLASLPWAVYDVRRTLSPRSDGKANHARSVRILDVGPHGEMRARLDQRARCAGVSVTVGDPAFPDDSHPRVWLRRREPQLLADGTPTAEQFLTLAPATALSKTGPAFPAAWAAASQLHLTV</sequence>
<gene>
    <name evidence="1" type="ORF">GCM10010470_16230</name>
</gene>